<dbReference type="RefSeq" id="WP_123744748.1">
    <property type="nucleotide sequence ID" value="NZ_RJKM01000001.1"/>
</dbReference>
<keyword evidence="2" id="KW-0732">Signal</keyword>
<sequence length="193" mass="19386">MKVMGVVLAVAGLALVGCTGEPAASSGPSSTSSAATTTAPSTSSVAPTAVTVQSTVTSTVVETVVVDTTPVLSHTGFGAIELGMTREELVATGLVGEPVSRMSAQCDVYEFKSGNGTAWVQGGEGVMAIIVKYGATTAEGLPVDISPVDPRVARTYPGGEAGPNGYAVRVEDGVSYLLNGVTALTRRGQACFN</sequence>
<keyword evidence="4" id="KW-1185">Reference proteome</keyword>
<dbReference type="Proteomes" id="UP000268727">
    <property type="component" value="Unassembled WGS sequence"/>
</dbReference>
<evidence type="ECO:0000256" key="1">
    <source>
        <dbReference type="SAM" id="MobiDB-lite"/>
    </source>
</evidence>
<accession>A0A3N1HAB4</accession>
<feature type="signal peptide" evidence="2">
    <location>
        <begin position="1"/>
        <end position="23"/>
    </location>
</feature>
<protein>
    <submittedName>
        <fullName evidence="3">Uncharacterized protein</fullName>
    </submittedName>
</protein>
<dbReference type="EMBL" id="RJKM01000001">
    <property type="protein sequence ID" value="ROP39222.1"/>
    <property type="molecule type" value="Genomic_DNA"/>
</dbReference>
<proteinExistence type="predicted"/>
<feature type="region of interest" description="Disordered" evidence="1">
    <location>
        <begin position="22"/>
        <end position="46"/>
    </location>
</feature>
<comment type="caution">
    <text evidence="3">The sequence shown here is derived from an EMBL/GenBank/DDBJ whole genome shotgun (WGS) entry which is preliminary data.</text>
</comment>
<reference evidence="3 4" key="1">
    <citation type="submission" date="2018-11" db="EMBL/GenBank/DDBJ databases">
        <title>Sequencing the genomes of 1000 actinobacteria strains.</title>
        <authorList>
            <person name="Klenk H.-P."/>
        </authorList>
    </citation>
    <scope>NUCLEOTIDE SEQUENCE [LARGE SCALE GENOMIC DNA]</scope>
    <source>
        <strain evidence="3 4">DSM 44231</strain>
    </source>
</reference>
<dbReference type="PROSITE" id="PS51257">
    <property type="entry name" value="PROKAR_LIPOPROTEIN"/>
    <property type="match status" value="1"/>
</dbReference>
<evidence type="ECO:0000313" key="3">
    <source>
        <dbReference type="EMBL" id="ROP39222.1"/>
    </source>
</evidence>
<evidence type="ECO:0000313" key="4">
    <source>
        <dbReference type="Proteomes" id="UP000268727"/>
    </source>
</evidence>
<name>A0A3N1HAB4_9PSEU</name>
<evidence type="ECO:0000256" key="2">
    <source>
        <dbReference type="SAM" id="SignalP"/>
    </source>
</evidence>
<gene>
    <name evidence="3" type="ORF">EDD40_4601</name>
</gene>
<dbReference type="OrthoDB" id="3695075at2"/>
<feature type="chain" id="PRO_5018174470" evidence="2">
    <location>
        <begin position="24"/>
        <end position="193"/>
    </location>
</feature>
<dbReference type="AlphaFoldDB" id="A0A3N1HAB4"/>
<organism evidence="3 4">
    <name type="scientific">Saccharothrix texasensis</name>
    <dbReference type="NCBI Taxonomy" id="103734"/>
    <lineage>
        <taxon>Bacteria</taxon>
        <taxon>Bacillati</taxon>
        <taxon>Actinomycetota</taxon>
        <taxon>Actinomycetes</taxon>
        <taxon>Pseudonocardiales</taxon>
        <taxon>Pseudonocardiaceae</taxon>
        <taxon>Saccharothrix</taxon>
    </lineage>
</organism>